<evidence type="ECO:0000256" key="5">
    <source>
        <dbReference type="ARBA" id="ARBA00022723"/>
    </source>
</evidence>
<dbReference type="InterPro" id="IPR000565">
    <property type="entry name" value="Topo_IIA_B"/>
</dbReference>
<dbReference type="InterPro" id="IPR018522">
    <property type="entry name" value="TopoIIA_CS"/>
</dbReference>
<dbReference type="Pfam" id="PF00204">
    <property type="entry name" value="DNA_gyraseB"/>
    <property type="match status" value="1"/>
</dbReference>
<dbReference type="GO" id="GO:0046872">
    <property type="term" value="F:metal ion binding"/>
    <property type="evidence" value="ECO:0007669"/>
    <property type="project" value="UniProtKB-KW"/>
</dbReference>
<dbReference type="InterPro" id="IPR014721">
    <property type="entry name" value="Ribsml_uS5_D2-typ_fold_subgr"/>
</dbReference>
<evidence type="ECO:0000256" key="7">
    <source>
        <dbReference type="ARBA" id="ARBA00023029"/>
    </source>
</evidence>
<proteinExistence type="predicted"/>
<evidence type="ECO:0000256" key="6">
    <source>
        <dbReference type="ARBA" id="ARBA00022842"/>
    </source>
</evidence>
<dbReference type="PANTHER" id="PTHR45866">
    <property type="entry name" value="DNA GYRASE/TOPOISOMERASE SUBUNIT B"/>
    <property type="match status" value="1"/>
</dbReference>
<dbReference type="Pfam" id="PF01751">
    <property type="entry name" value="Toprim"/>
    <property type="match status" value="1"/>
</dbReference>
<evidence type="ECO:0000256" key="2">
    <source>
        <dbReference type="ARBA" id="ARBA00001946"/>
    </source>
</evidence>
<dbReference type="AlphaFoldDB" id="A0A8H9N165"/>
<dbReference type="SUPFAM" id="SSF56719">
    <property type="entry name" value="Type II DNA topoisomerase"/>
    <property type="match status" value="1"/>
</dbReference>
<dbReference type="InterPro" id="IPR020568">
    <property type="entry name" value="Ribosomal_Su5_D2-typ_SF"/>
</dbReference>
<dbReference type="InterPro" id="IPR036890">
    <property type="entry name" value="HATPase_C_sf"/>
</dbReference>
<reference evidence="11" key="2">
    <citation type="submission" date="2019-01" db="EMBL/GenBank/DDBJ databases">
        <authorList>
            <consortium name="NCBI Pathogen Detection Project"/>
        </authorList>
    </citation>
    <scope>NUCLEOTIDE SEQUENCE</scope>
    <source>
        <strain evidence="11">BCW_3452</strain>
    </source>
</reference>
<dbReference type="Gene3D" id="3.40.50.670">
    <property type="match status" value="1"/>
</dbReference>
<gene>
    <name evidence="11" type="ORF">I7730_14015</name>
</gene>
<keyword evidence="9" id="KW-0413">Isomerase</keyword>
<dbReference type="SMART" id="SM00433">
    <property type="entry name" value="TOP2c"/>
    <property type="match status" value="1"/>
</dbReference>
<reference evidence="11" key="1">
    <citation type="journal article" date="2018" name="Genome Biol.">
        <title>SKESA: strategic k-mer extension for scrupulous assemblies.</title>
        <authorList>
            <person name="Souvorov A."/>
            <person name="Agarwala R."/>
            <person name="Lipman D.J."/>
        </authorList>
    </citation>
    <scope>NUCLEOTIDE SEQUENCE</scope>
    <source>
        <strain evidence="11">BCW_3452</strain>
    </source>
</reference>
<dbReference type="SMART" id="SM00387">
    <property type="entry name" value="HATPase_c"/>
    <property type="match status" value="1"/>
</dbReference>
<keyword evidence="7" id="KW-0799">Topoisomerase</keyword>
<dbReference type="SUPFAM" id="SSF55874">
    <property type="entry name" value="ATPase domain of HSP90 chaperone/DNA topoisomerase II/histidine kinase"/>
    <property type="match status" value="1"/>
</dbReference>
<name>A0A8H9N165_VIBVL</name>
<dbReference type="InterPro" id="IPR006171">
    <property type="entry name" value="TOPRIM_dom"/>
</dbReference>
<dbReference type="EMBL" id="DACRBY010000017">
    <property type="protein sequence ID" value="HAS8540901.1"/>
    <property type="molecule type" value="Genomic_DNA"/>
</dbReference>
<dbReference type="EC" id="5.6.2.2" evidence="3"/>
<dbReference type="PANTHER" id="PTHR45866:SF4">
    <property type="entry name" value="DNA TOPOISOMERASE 4 SUBUNIT B"/>
    <property type="match status" value="1"/>
</dbReference>
<evidence type="ECO:0000256" key="3">
    <source>
        <dbReference type="ARBA" id="ARBA00012895"/>
    </source>
</evidence>
<dbReference type="InterPro" id="IPR013759">
    <property type="entry name" value="Topo_IIA_B_C"/>
</dbReference>
<comment type="cofactor">
    <cofactor evidence="2">
        <name>Mg(2+)</name>
        <dbReference type="ChEBI" id="CHEBI:18420"/>
    </cofactor>
</comment>
<dbReference type="InterPro" id="IPR003594">
    <property type="entry name" value="HATPase_dom"/>
</dbReference>
<dbReference type="Proteomes" id="UP000863257">
    <property type="component" value="Unassembled WGS sequence"/>
</dbReference>
<dbReference type="GO" id="GO:0006265">
    <property type="term" value="P:DNA topological change"/>
    <property type="evidence" value="ECO:0007669"/>
    <property type="project" value="InterPro"/>
</dbReference>
<comment type="caution">
    <text evidence="11">The sequence shown here is derived from an EMBL/GenBank/DDBJ whole genome shotgun (WGS) entry which is preliminary data.</text>
</comment>
<organism evidence="11">
    <name type="scientific">Vibrio vulnificus</name>
    <dbReference type="NCBI Taxonomy" id="672"/>
    <lineage>
        <taxon>Bacteria</taxon>
        <taxon>Pseudomonadati</taxon>
        <taxon>Pseudomonadota</taxon>
        <taxon>Gammaproteobacteria</taxon>
        <taxon>Vibrionales</taxon>
        <taxon>Vibrionaceae</taxon>
        <taxon>Vibrio</taxon>
    </lineage>
</organism>
<dbReference type="GO" id="GO:0003918">
    <property type="term" value="F:DNA topoisomerase type II (double strand cut, ATP-hydrolyzing) activity"/>
    <property type="evidence" value="ECO:0007669"/>
    <property type="project" value="UniProtKB-EC"/>
</dbReference>
<feature type="domain" description="Toprim" evidence="10">
    <location>
        <begin position="456"/>
        <end position="570"/>
    </location>
</feature>
<dbReference type="Pfam" id="PF02518">
    <property type="entry name" value="HATPase_c"/>
    <property type="match status" value="1"/>
</dbReference>
<evidence type="ECO:0000259" key="10">
    <source>
        <dbReference type="PROSITE" id="PS50880"/>
    </source>
</evidence>
<keyword evidence="6" id="KW-0460">Magnesium</keyword>
<sequence>MSEYNAKQLKVLEGLEPVREKPGMYVGSTDGAGVEHCAWEVVDNSCDEAQTGNCNKITVEVEKNGYVSVTDNGRGIPTDAMDGRQEPGAVTCYTKLHAGGKMSNDGKGAYKFSGGLHGVGGSVVNALSSHLEVFVKRGGKLHHFNFENGGMWTNPDNYIIGDCDLEDTGTVVRYKLDANYFLDALAENKFTISEESLVASMSDRSTLLPGVTLELNYMGNKHTFLSNEGIADFIKIPEYTEASNPIMREVLRVEEETTHKGTIASVRPDGSLELDKNGMQKRIPHIENAEVSIAVFFQDKLTPLEANTFVNNIRMRQHGKHLDGLISSVCEVVKAYAFQTLGKNEKLENEDILAGAQFALALKAQNVQFKGQTKEALQSKKGETIVKKVFMPVFEAWIDSNPEAAKRLVEKSIRAAKRREQAQIAQDEEEMAEAGRKSVSLTGILAPCASRNIDENELFIVEGDSAGGTAKAAADKKLQAVLPLGGKILNTFTTSPNKVYANKQINIIVEALGTGIGKDFDYSKLKYGKIIPLTDADVDGAHIQVLFIALCFKHMPELIKRGHLFIADTPLYKLEKKNSAKRKVIYIKDDKELNEKYPNGIPSGYHKGRFKGLGEMNAKELKETAMGFKDRTIRQLSYSQEKHEFYEELFDILMGDDPSLRYDYIQKHIDFTTEL</sequence>
<dbReference type="InterPro" id="IPR002288">
    <property type="entry name" value="DNA_gyrase_B_C"/>
</dbReference>
<dbReference type="PROSITE" id="PS50880">
    <property type="entry name" value="TOPRIM"/>
    <property type="match status" value="1"/>
</dbReference>
<protein>
    <recommendedName>
        <fullName evidence="4">DNA gyrase subunit B</fullName>
        <ecNumber evidence="3">5.6.2.2</ecNumber>
    </recommendedName>
</protein>
<dbReference type="GO" id="GO:0005524">
    <property type="term" value="F:ATP binding"/>
    <property type="evidence" value="ECO:0007669"/>
    <property type="project" value="InterPro"/>
</dbReference>
<evidence type="ECO:0000256" key="4">
    <source>
        <dbReference type="ARBA" id="ARBA00019166"/>
    </source>
</evidence>
<evidence type="ECO:0000256" key="8">
    <source>
        <dbReference type="ARBA" id="ARBA00023125"/>
    </source>
</evidence>
<dbReference type="PRINTS" id="PR01159">
    <property type="entry name" value="DNAGYRASEB"/>
</dbReference>
<dbReference type="PROSITE" id="PS00177">
    <property type="entry name" value="TOPOISOMERASE_II"/>
    <property type="match status" value="1"/>
</dbReference>
<evidence type="ECO:0000313" key="11">
    <source>
        <dbReference type="EMBL" id="HAS8540901.1"/>
    </source>
</evidence>
<dbReference type="InterPro" id="IPR001241">
    <property type="entry name" value="Topo_IIA"/>
</dbReference>
<dbReference type="Pfam" id="PF00986">
    <property type="entry name" value="DNA_gyraseB_C"/>
    <property type="match status" value="1"/>
</dbReference>
<dbReference type="GO" id="GO:0003677">
    <property type="term" value="F:DNA binding"/>
    <property type="evidence" value="ECO:0007669"/>
    <property type="project" value="UniProtKB-KW"/>
</dbReference>
<keyword evidence="8" id="KW-0238">DNA-binding</keyword>
<dbReference type="Gene3D" id="3.30.565.10">
    <property type="entry name" value="Histidine kinase-like ATPase, C-terminal domain"/>
    <property type="match status" value="1"/>
</dbReference>
<evidence type="ECO:0000256" key="1">
    <source>
        <dbReference type="ARBA" id="ARBA00000185"/>
    </source>
</evidence>
<comment type="catalytic activity">
    <reaction evidence="1">
        <text>ATP-dependent breakage, passage and rejoining of double-stranded DNA.</text>
        <dbReference type="EC" id="5.6.2.2"/>
    </reaction>
</comment>
<accession>A0A8H9N165</accession>
<dbReference type="InterPro" id="IPR013760">
    <property type="entry name" value="Topo_IIA-like_dom_sf"/>
</dbReference>
<dbReference type="Gene3D" id="3.30.230.10">
    <property type="match status" value="1"/>
</dbReference>
<dbReference type="SUPFAM" id="SSF54211">
    <property type="entry name" value="Ribosomal protein S5 domain 2-like"/>
    <property type="match status" value="1"/>
</dbReference>
<keyword evidence="5" id="KW-0479">Metal-binding</keyword>
<dbReference type="PRINTS" id="PR00418">
    <property type="entry name" value="TPI2FAMILY"/>
</dbReference>
<evidence type="ECO:0000256" key="9">
    <source>
        <dbReference type="ARBA" id="ARBA00023235"/>
    </source>
</evidence>
<dbReference type="InterPro" id="IPR013506">
    <property type="entry name" value="Topo_IIA_bsu_dom2"/>
</dbReference>